<dbReference type="RefSeq" id="WP_164210986.1">
    <property type="nucleotide sequence ID" value="NZ_JAAGSC010000040.1"/>
</dbReference>
<keyword evidence="3" id="KW-1185">Reference proteome</keyword>
<feature type="signal peptide" evidence="1">
    <location>
        <begin position="1"/>
        <end position="23"/>
    </location>
</feature>
<feature type="chain" id="PRO_5033017504" evidence="1">
    <location>
        <begin position="24"/>
        <end position="83"/>
    </location>
</feature>
<accession>A0A845V6J1</accession>
<proteinExistence type="predicted"/>
<keyword evidence="1" id="KW-0732">Signal</keyword>
<dbReference type="Proteomes" id="UP000484885">
    <property type="component" value="Unassembled WGS sequence"/>
</dbReference>
<comment type="caution">
    <text evidence="2">The sequence shown here is derived from an EMBL/GenBank/DDBJ whole genome shotgun (WGS) entry which is preliminary data.</text>
</comment>
<dbReference type="EMBL" id="JAAGSC010000040">
    <property type="protein sequence ID" value="NDY95585.1"/>
    <property type="molecule type" value="Genomic_DNA"/>
</dbReference>
<gene>
    <name evidence="2" type="ORF">G3I74_07590</name>
</gene>
<name>A0A845V6J1_9GAMM</name>
<reference evidence="2 3" key="1">
    <citation type="submission" date="2020-02" db="EMBL/GenBank/DDBJ databases">
        <authorList>
            <person name="Zhang X.-Y."/>
        </authorList>
    </citation>
    <scope>NUCLEOTIDE SEQUENCE [LARGE SCALE GENOMIC DNA]</scope>
    <source>
        <strain evidence="2 3">C33</strain>
    </source>
</reference>
<organism evidence="2 3">
    <name type="scientific">Wenzhouxiangella limi</name>
    <dbReference type="NCBI Taxonomy" id="2707351"/>
    <lineage>
        <taxon>Bacteria</taxon>
        <taxon>Pseudomonadati</taxon>
        <taxon>Pseudomonadota</taxon>
        <taxon>Gammaproteobacteria</taxon>
        <taxon>Chromatiales</taxon>
        <taxon>Wenzhouxiangellaceae</taxon>
        <taxon>Wenzhouxiangella</taxon>
    </lineage>
</organism>
<evidence type="ECO:0000313" key="3">
    <source>
        <dbReference type="Proteomes" id="UP000484885"/>
    </source>
</evidence>
<dbReference type="AlphaFoldDB" id="A0A845V6J1"/>
<protein>
    <submittedName>
        <fullName evidence="2">Uncharacterized protein</fullName>
    </submittedName>
</protein>
<sequence length="83" mass="9471">MPYRLLRPFLLFAVVLLTGCATTDTGTVKTREYNGEQVQAVERVAKTAGVRIVWINPPTRLKERQIEYSMEVQMEGDETNPDK</sequence>
<evidence type="ECO:0000256" key="1">
    <source>
        <dbReference type="SAM" id="SignalP"/>
    </source>
</evidence>
<evidence type="ECO:0000313" key="2">
    <source>
        <dbReference type="EMBL" id="NDY95585.1"/>
    </source>
</evidence>
<dbReference type="PROSITE" id="PS51257">
    <property type="entry name" value="PROKAR_LIPOPROTEIN"/>
    <property type="match status" value="1"/>
</dbReference>